<dbReference type="EMBL" id="CP076643">
    <property type="protein sequence ID" value="QXO16905.1"/>
    <property type="molecule type" value="Genomic_DNA"/>
</dbReference>
<dbReference type="PROSITE" id="PS51257">
    <property type="entry name" value="PROKAR_LIPOPROTEIN"/>
    <property type="match status" value="1"/>
</dbReference>
<evidence type="ECO:0000313" key="2">
    <source>
        <dbReference type="EMBL" id="QXO16905.1"/>
    </source>
</evidence>
<keyword evidence="3" id="KW-1185">Reference proteome</keyword>
<proteinExistence type="predicted"/>
<feature type="signal peptide" evidence="1">
    <location>
        <begin position="1"/>
        <end position="22"/>
    </location>
</feature>
<protein>
    <submittedName>
        <fullName evidence="2">Serine protease</fullName>
    </submittedName>
</protein>
<name>A0A975YMX4_9VIBR</name>
<evidence type="ECO:0000313" key="3">
    <source>
        <dbReference type="Proteomes" id="UP000694232"/>
    </source>
</evidence>
<accession>A0A975YMX4</accession>
<organism evidence="2 3">
    <name type="scientific">Vibrio ostreae</name>
    <dbReference type="NCBI Taxonomy" id="2841925"/>
    <lineage>
        <taxon>Bacteria</taxon>
        <taxon>Pseudomonadati</taxon>
        <taxon>Pseudomonadota</taxon>
        <taxon>Gammaproteobacteria</taxon>
        <taxon>Vibrionales</taxon>
        <taxon>Vibrionaceae</taxon>
        <taxon>Vibrio</taxon>
    </lineage>
</organism>
<gene>
    <name evidence="2" type="ORF">KNV97_15705</name>
</gene>
<dbReference type="KEGG" id="vos:KNV97_15705"/>
<feature type="chain" id="PRO_5036986100" evidence="1">
    <location>
        <begin position="23"/>
        <end position="207"/>
    </location>
</feature>
<dbReference type="AlphaFoldDB" id="A0A975YMX4"/>
<evidence type="ECO:0000256" key="1">
    <source>
        <dbReference type="SAM" id="SignalP"/>
    </source>
</evidence>
<dbReference type="GO" id="GO:0008233">
    <property type="term" value="F:peptidase activity"/>
    <property type="evidence" value="ECO:0007669"/>
    <property type="project" value="UniProtKB-KW"/>
</dbReference>
<keyword evidence="2" id="KW-0645">Protease</keyword>
<reference evidence="2" key="1">
    <citation type="submission" date="2021-06" db="EMBL/GenBank/DDBJ databases">
        <title>Vibrio nov. sp., novel gut bacterium isolated from Yellow Sea oyster.</title>
        <authorList>
            <person name="Muhammad N."/>
            <person name="Nguyen T.H."/>
            <person name="Lee Y.-J."/>
            <person name="Ko J."/>
            <person name="Kim S.-G."/>
        </authorList>
    </citation>
    <scope>NUCLEOTIDE SEQUENCE</scope>
    <source>
        <strain evidence="2">OG9-811</strain>
    </source>
</reference>
<dbReference type="RefSeq" id="WP_218562297.1">
    <property type="nucleotide sequence ID" value="NZ_CP076643.1"/>
</dbReference>
<dbReference type="Proteomes" id="UP000694232">
    <property type="component" value="Chromosome 1"/>
</dbReference>
<dbReference type="GO" id="GO:0006508">
    <property type="term" value="P:proteolysis"/>
    <property type="evidence" value="ECO:0007669"/>
    <property type="project" value="UniProtKB-KW"/>
</dbReference>
<sequence length="207" mass="22501">MLKRFVIMLCLLLTGCSSQWIARSDIDGTIEQNNQKIFIGIPVLASLEGSMARLDESWILTAKHNRVILALQGREVYYHPYCDIALVKNAGTISAAVGMVFNGQEILHVGYPIGLPLSASKGKYVGDVFVQGWDGCQMSATTGVVSSGMSGGGVYNDHDELIGINHGYVSGSVLWPNGEQASHPAVFVSLYAVKDWLQLVTGKDYYR</sequence>
<keyword evidence="2" id="KW-0378">Hydrolase</keyword>
<keyword evidence="1" id="KW-0732">Signal</keyword>